<evidence type="ECO:0000256" key="8">
    <source>
        <dbReference type="ARBA" id="ARBA00022842"/>
    </source>
</evidence>
<keyword evidence="2 11" id="KW-0963">Cytoplasm</keyword>
<comment type="similarity">
    <text evidence="1 11">Belongs to the GHMP kinase family. GalK subfamily.</text>
</comment>
<feature type="domain" description="GHMP kinase C-terminal" evidence="14">
    <location>
        <begin position="280"/>
        <end position="361"/>
    </location>
</feature>
<dbReference type="PROSITE" id="PS00106">
    <property type="entry name" value="GALACTOKINASE"/>
    <property type="match status" value="1"/>
</dbReference>
<gene>
    <name evidence="11 16" type="primary">galK</name>
    <name evidence="16" type="ORF">IV431_05060</name>
</gene>
<feature type="site" description="Transition state stabilizer" evidence="11">
    <location>
        <position position="29"/>
    </location>
</feature>
<dbReference type="EC" id="2.7.1.6" evidence="11 12"/>
<evidence type="ECO:0000256" key="3">
    <source>
        <dbReference type="ARBA" id="ARBA00022679"/>
    </source>
</evidence>
<dbReference type="PRINTS" id="PR00959">
    <property type="entry name" value="MEVGALKINASE"/>
</dbReference>
<comment type="caution">
    <text evidence="16">The sequence shown here is derived from an EMBL/GenBank/DDBJ whole genome shotgun (WGS) entry which is preliminary data.</text>
</comment>
<dbReference type="SUPFAM" id="SSF55060">
    <property type="entry name" value="GHMP Kinase, C-terminal domain"/>
    <property type="match status" value="1"/>
</dbReference>
<dbReference type="InterPro" id="IPR013750">
    <property type="entry name" value="GHMP_kinase_C_dom"/>
</dbReference>
<evidence type="ECO:0000259" key="13">
    <source>
        <dbReference type="Pfam" id="PF00288"/>
    </source>
</evidence>
<dbReference type="InterPro" id="IPR014721">
    <property type="entry name" value="Ribsml_uS5_D2-typ_fold_subgr"/>
</dbReference>
<dbReference type="HAMAP" id="MF_00246">
    <property type="entry name" value="Galactokinase"/>
    <property type="match status" value="1"/>
</dbReference>
<evidence type="ECO:0000313" key="16">
    <source>
        <dbReference type="EMBL" id="MBF7954917.1"/>
    </source>
</evidence>
<dbReference type="InterPro" id="IPR019741">
    <property type="entry name" value="Galactokinase_CS"/>
</dbReference>
<dbReference type="Pfam" id="PF08544">
    <property type="entry name" value="GHMP_kinases_C"/>
    <property type="match status" value="1"/>
</dbReference>
<evidence type="ECO:0000256" key="9">
    <source>
        <dbReference type="ARBA" id="ARBA00023144"/>
    </source>
</evidence>
<comment type="caution">
    <text evidence="11">Lacks conserved residue(s) required for the propagation of feature annotation.</text>
</comment>
<keyword evidence="17" id="KW-1185">Reference proteome</keyword>
<dbReference type="InterPro" id="IPR022963">
    <property type="entry name" value="Galactokinase_bac"/>
</dbReference>
<keyword evidence="5 11" id="KW-0547">Nucleotide-binding</keyword>
<dbReference type="InterPro" id="IPR019539">
    <property type="entry name" value="GalKase_N"/>
</dbReference>
<accession>A0ABS0DLZ2</accession>
<dbReference type="PROSITE" id="PS00627">
    <property type="entry name" value="GHMP_KINASES_ATP"/>
    <property type="match status" value="1"/>
</dbReference>
<dbReference type="InterPro" id="IPR000705">
    <property type="entry name" value="Galactokinase"/>
</dbReference>
<evidence type="ECO:0000256" key="10">
    <source>
        <dbReference type="ARBA" id="ARBA00023277"/>
    </source>
</evidence>
<feature type="domain" description="GHMP kinase N-terminal" evidence="13">
    <location>
        <begin position="95"/>
        <end position="183"/>
    </location>
</feature>
<dbReference type="PRINTS" id="PR00473">
    <property type="entry name" value="GALCTOKINASE"/>
</dbReference>
<evidence type="ECO:0000256" key="5">
    <source>
        <dbReference type="ARBA" id="ARBA00022741"/>
    </source>
</evidence>
<organism evidence="16 17">
    <name type="scientific">Rahnella victoriana</name>
    <dbReference type="NCBI Taxonomy" id="1510570"/>
    <lineage>
        <taxon>Bacteria</taxon>
        <taxon>Pseudomonadati</taxon>
        <taxon>Pseudomonadota</taxon>
        <taxon>Gammaproteobacteria</taxon>
        <taxon>Enterobacterales</taxon>
        <taxon>Yersiniaceae</taxon>
        <taxon>Rahnella</taxon>
    </lineage>
</organism>
<dbReference type="Gene3D" id="3.30.230.10">
    <property type="match status" value="1"/>
</dbReference>
<comment type="pathway">
    <text evidence="11">Carbohydrate metabolism; galactose metabolism.</text>
</comment>
<dbReference type="PANTHER" id="PTHR10457">
    <property type="entry name" value="MEVALONATE KINASE/GALACTOKINASE"/>
    <property type="match status" value="1"/>
</dbReference>
<protein>
    <recommendedName>
        <fullName evidence="11 12">Galactokinase</fullName>
        <ecNumber evidence="11 12">2.7.1.6</ecNumber>
    </recommendedName>
    <alternativeName>
        <fullName evidence="11">Galactose kinase</fullName>
    </alternativeName>
</protein>
<keyword evidence="4 11" id="KW-0479">Metal-binding</keyword>
<dbReference type="Proteomes" id="UP000600307">
    <property type="component" value="Unassembled WGS sequence"/>
</dbReference>
<dbReference type="Pfam" id="PF10509">
    <property type="entry name" value="GalKase_gal_bdg"/>
    <property type="match status" value="1"/>
</dbReference>
<sequence length="383" mass="41596">MMKLKTKTLEIFADKFGYPATITIKAPGRVNLIGEHTDYNDGFVLPCAIDYETVIACAQRNDRTIRVIAADYDNDEDSFSLDEPILHSDAHPWANYVRGVVKHLMLRNKDFSGADMVISGNVPQGAGLSSSASLEVAVGQALKSLYDLPLDGVALALNGQEAENQFVGCNCGIMDQLISALGKENHSLLIDCRSLETRAVSMPTNAAVVIINSNVKRGLVDSEYNARREQCEVAARFFGVKALRDVDPALFFSIQDELDPVVARRARHVITENDRTLAAADALASGDLKRMGELMAESHASMRDDFEITVPQIDKLVEIVKEVIGDKGGVRMTGGGFGGCIVALVPEDMVDKVRHAVEQQYQAHSGLKETFYVCTASQGAGIC</sequence>
<proteinExistence type="inferred from homology"/>
<evidence type="ECO:0000256" key="2">
    <source>
        <dbReference type="ARBA" id="ARBA00022490"/>
    </source>
</evidence>
<reference evidence="16 17" key="1">
    <citation type="submission" date="2020-11" db="EMBL/GenBank/DDBJ databases">
        <title>Taxonomic investigation of Rahnella spp.</title>
        <authorList>
            <person name="Lee S.D."/>
        </authorList>
    </citation>
    <scope>NUCLEOTIDE SEQUENCE [LARGE SCALE GENOMIC DNA]</scope>
    <source>
        <strain evidence="16 17">SAP-10</strain>
    </source>
</reference>
<dbReference type="InterPro" id="IPR006203">
    <property type="entry name" value="GHMP_knse_ATP-bd_CS"/>
</dbReference>
<dbReference type="SUPFAM" id="SSF54211">
    <property type="entry name" value="Ribosomal protein S5 domain 2-like"/>
    <property type="match status" value="1"/>
</dbReference>
<keyword evidence="10 11" id="KW-0119">Carbohydrate metabolism</keyword>
<feature type="domain" description="Galactokinase N-terminal" evidence="15">
    <location>
        <begin position="11"/>
        <end position="58"/>
    </location>
</feature>
<dbReference type="NCBIfam" id="TIGR00131">
    <property type="entry name" value="gal_kin"/>
    <property type="match status" value="1"/>
</dbReference>
<evidence type="ECO:0000256" key="6">
    <source>
        <dbReference type="ARBA" id="ARBA00022777"/>
    </source>
</evidence>
<dbReference type="PIRSF" id="PIRSF000530">
    <property type="entry name" value="Galactokinase"/>
    <property type="match status" value="1"/>
</dbReference>
<comment type="catalytic activity">
    <reaction evidence="11">
        <text>alpha-D-galactose + ATP = alpha-D-galactose 1-phosphate + ADP + H(+)</text>
        <dbReference type="Rhea" id="RHEA:13553"/>
        <dbReference type="ChEBI" id="CHEBI:15378"/>
        <dbReference type="ChEBI" id="CHEBI:28061"/>
        <dbReference type="ChEBI" id="CHEBI:30616"/>
        <dbReference type="ChEBI" id="CHEBI:58336"/>
        <dbReference type="ChEBI" id="CHEBI:456216"/>
        <dbReference type="EC" id="2.7.1.6"/>
    </reaction>
</comment>
<feature type="binding site" evidence="11">
    <location>
        <position position="163"/>
    </location>
    <ligand>
        <name>Mg(2+)</name>
        <dbReference type="ChEBI" id="CHEBI:18420"/>
    </ligand>
</feature>
<evidence type="ECO:0000256" key="4">
    <source>
        <dbReference type="ARBA" id="ARBA00022723"/>
    </source>
</evidence>
<dbReference type="EMBL" id="JADOBH010000001">
    <property type="protein sequence ID" value="MBF7954917.1"/>
    <property type="molecule type" value="Genomic_DNA"/>
</dbReference>
<dbReference type="InterPro" id="IPR036554">
    <property type="entry name" value="GHMP_kinase_C_sf"/>
</dbReference>
<feature type="active site" description="Proton acceptor" evidence="11">
    <location>
        <position position="175"/>
    </location>
</feature>
<comment type="subcellular location">
    <subcellularLocation>
        <location evidence="11">Cytoplasm</location>
    </subcellularLocation>
</comment>
<dbReference type="InterPro" id="IPR020568">
    <property type="entry name" value="Ribosomal_Su5_D2-typ_SF"/>
</dbReference>
<evidence type="ECO:0000256" key="11">
    <source>
        <dbReference type="HAMAP-Rule" id="MF_00246"/>
    </source>
</evidence>
<evidence type="ECO:0000259" key="14">
    <source>
        <dbReference type="Pfam" id="PF08544"/>
    </source>
</evidence>
<keyword evidence="6 11" id="KW-0418">Kinase</keyword>
<dbReference type="PANTHER" id="PTHR10457:SF7">
    <property type="entry name" value="GALACTOKINASE-RELATED"/>
    <property type="match status" value="1"/>
</dbReference>
<comment type="function">
    <text evidence="11">Catalyzes the transfer of the gamma-phosphate of ATP to D-galactose to form alpha-D-galactose-1-phosphate (Gal-1-P).</text>
</comment>
<name>A0ABS0DLZ2_9GAMM</name>
<dbReference type="NCBIfam" id="NF003472">
    <property type="entry name" value="PRK05101.1"/>
    <property type="match status" value="1"/>
</dbReference>
<feature type="binding site" evidence="11">
    <location>
        <begin position="35"/>
        <end position="38"/>
    </location>
    <ligand>
        <name>substrate</name>
    </ligand>
</feature>
<keyword evidence="9 11" id="KW-0299">Galactose metabolism</keyword>
<dbReference type="InterPro" id="IPR006206">
    <property type="entry name" value="Mevalonate/galactokinase"/>
</dbReference>
<feature type="binding site" evidence="11">
    <location>
        <position position="131"/>
    </location>
    <ligand>
        <name>Mg(2+)</name>
        <dbReference type="ChEBI" id="CHEBI:18420"/>
    </ligand>
</feature>
<evidence type="ECO:0000256" key="1">
    <source>
        <dbReference type="ARBA" id="ARBA00006566"/>
    </source>
</evidence>
<evidence type="ECO:0000259" key="15">
    <source>
        <dbReference type="Pfam" id="PF10509"/>
    </source>
</evidence>
<evidence type="ECO:0000256" key="7">
    <source>
        <dbReference type="ARBA" id="ARBA00022840"/>
    </source>
</evidence>
<keyword evidence="3 11" id="KW-0808">Transferase</keyword>
<dbReference type="Pfam" id="PF00288">
    <property type="entry name" value="GHMP_kinases_N"/>
    <property type="match status" value="1"/>
</dbReference>
<dbReference type="Gene3D" id="3.30.70.890">
    <property type="entry name" value="GHMP kinase, C-terminal domain"/>
    <property type="match status" value="1"/>
</dbReference>
<evidence type="ECO:0000256" key="12">
    <source>
        <dbReference type="NCBIfam" id="TIGR00131"/>
    </source>
</evidence>
<dbReference type="GO" id="GO:0004335">
    <property type="term" value="F:galactokinase activity"/>
    <property type="evidence" value="ECO:0007669"/>
    <property type="project" value="UniProtKB-EC"/>
</dbReference>
<dbReference type="InterPro" id="IPR006204">
    <property type="entry name" value="GHMP_kinase_N_dom"/>
</dbReference>
<feature type="binding site" evidence="11">
    <location>
        <position position="224"/>
    </location>
    <ligand>
        <name>substrate</name>
    </ligand>
</feature>
<feature type="binding site" evidence="11">
    <location>
        <begin position="125"/>
        <end position="131"/>
    </location>
    <ligand>
        <name>ATP</name>
        <dbReference type="ChEBI" id="CHEBI:30616"/>
    </ligand>
</feature>
<dbReference type="RefSeq" id="WP_195817016.1">
    <property type="nucleotide sequence ID" value="NZ_CBCSED010000001.1"/>
</dbReference>
<evidence type="ECO:0000313" key="17">
    <source>
        <dbReference type="Proteomes" id="UP000600307"/>
    </source>
</evidence>
<keyword evidence="7 11" id="KW-0067">ATP-binding</keyword>
<keyword evidence="8 11" id="KW-0460">Magnesium</keyword>